<keyword evidence="3 6" id="KW-0798">TonB box</keyword>
<evidence type="ECO:0000256" key="1">
    <source>
        <dbReference type="ARBA" id="ARBA00004442"/>
    </source>
</evidence>
<evidence type="ECO:0000259" key="9">
    <source>
        <dbReference type="Pfam" id="PF07715"/>
    </source>
</evidence>
<dbReference type="InterPro" id="IPR012910">
    <property type="entry name" value="Plug_dom"/>
</dbReference>
<sequence>MRRKHGFYGAPSAFALALALGAAPAFGQDAAQSGDADQSGADAIVVTGTRITSGFTAPTPVTVQTSDELLTSAPGTLADGLNQLPQFRGSDVPQAGGVSANGAAGANLLNLRNLGAERNLVLLNGRRVVAGTDQGATDINTLPQSLVSRVEVVTGGASAAYGSDAVAGVVNFILDTEFEGLKGSVQAGISEYGDAGSQKASLTAGKALGRGHILASVEYYKNSGIGPYEGDRAWNRRGSGLLPNSGDGPARLIVADGAVVSNSTFGGLITAGPLAGTQFLPGGAPAPFEFGTVRSASFMLGGDGIRNDRNISAGTERYTGFLRGDYDVTDDLNVFVEGNYGKATANWDQYYNYTYATAAPTIYANNAFLPDVIRDRMADEGIASFRLGRIHSESMIRAENKKEMWRVATGFTATPGDWTIDGYYTHGENEIRITNFDVLHNRRFYAAIDAVEDPVTGDIVCRSTLAGYDAGCVPFNPFGAGSPSAGALDYITGDEWRNLSLRQDVVALTVQRSLFALWSDPITVAAGIEYRSESARQTTSANTAEIVDYTGVRGGPAGLAGRVGPFIVGNPQPLAGSFDIKEGFLEIAAPIARNAPLVELLEFNAAARVADYSTSGTVVTWKFGANYMPISGLRFRATRSRDIRGPNVAELFTGGSQGIGTARHPITGETVDVVTLTRGNPNLDPEKADTLTAGVVVEPAFIRGFRASVDYYNINIKGAISNLGRQETMDECYLRNNQTACDNITIVAGTNYRIDLPNLNLDALKLSGIDFEIDYRLPFLGGQLGLSALANYQWQFARTTPGSISINRAGEVGLSDNPEWKGTFTANYKTGPIELSWKQRYIHKGKYDVTFVEGVDINDNTIPAVWYSDLAARFRVGADQQHEFYLTVNNLFNRDPPLSPRVSGTHLSWSNYSVYDAIGRYYTAGFRFRF</sequence>
<dbReference type="GO" id="GO:0009279">
    <property type="term" value="C:cell outer membrane"/>
    <property type="evidence" value="ECO:0007669"/>
    <property type="project" value="UniProtKB-SubCell"/>
</dbReference>
<dbReference type="SUPFAM" id="SSF56935">
    <property type="entry name" value="Porins"/>
    <property type="match status" value="1"/>
</dbReference>
<comment type="caution">
    <text evidence="10">The sequence shown here is derived from an EMBL/GenBank/DDBJ whole genome shotgun (WGS) entry which is preliminary data.</text>
</comment>
<dbReference type="InterPro" id="IPR036942">
    <property type="entry name" value="Beta-barrel_TonB_sf"/>
</dbReference>
<dbReference type="Pfam" id="PF00593">
    <property type="entry name" value="TonB_dep_Rec_b-barrel"/>
    <property type="match status" value="1"/>
</dbReference>
<keyword evidence="2 7" id="KW-0732">Signal</keyword>
<evidence type="ECO:0000256" key="7">
    <source>
        <dbReference type="SAM" id="SignalP"/>
    </source>
</evidence>
<comment type="similarity">
    <text evidence="6">Belongs to the TonB-dependent receptor family.</text>
</comment>
<dbReference type="EMBL" id="QXDC01000002">
    <property type="protein sequence ID" value="RIA45561.1"/>
    <property type="molecule type" value="Genomic_DNA"/>
</dbReference>
<evidence type="ECO:0000313" key="10">
    <source>
        <dbReference type="EMBL" id="RIA45561.1"/>
    </source>
</evidence>
<organism evidence="10 11">
    <name type="scientific">Hephaestia caeni</name>
    <dbReference type="NCBI Taxonomy" id="645617"/>
    <lineage>
        <taxon>Bacteria</taxon>
        <taxon>Pseudomonadati</taxon>
        <taxon>Pseudomonadota</taxon>
        <taxon>Alphaproteobacteria</taxon>
        <taxon>Sphingomonadales</taxon>
        <taxon>Sphingomonadaceae</taxon>
        <taxon>Hephaestia</taxon>
    </lineage>
</organism>
<feature type="chain" id="PRO_5017349649" evidence="7">
    <location>
        <begin position="28"/>
        <end position="930"/>
    </location>
</feature>
<protein>
    <submittedName>
        <fullName evidence="10">TonB-dependent receptor-like protein</fullName>
    </submittedName>
</protein>
<dbReference type="Gene3D" id="2.170.130.10">
    <property type="entry name" value="TonB-dependent receptor, plug domain"/>
    <property type="match status" value="1"/>
</dbReference>
<dbReference type="Proteomes" id="UP000266568">
    <property type="component" value="Unassembled WGS sequence"/>
</dbReference>
<dbReference type="InterPro" id="IPR037066">
    <property type="entry name" value="Plug_dom_sf"/>
</dbReference>
<keyword evidence="10" id="KW-0675">Receptor</keyword>
<dbReference type="InterPro" id="IPR010917">
    <property type="entry name" value="TonB_rcpt_CS"/>
</dbReference>
<dbReference type="PANTHER" id="PTHR47234:SF3">
    <property type="entry name" value="SECRETIN_TONB SHORT N-TERMINAL DOMAIN-CONTAINING PROTEIN"/>
    <property type="match status" value="1"/>
</dbReference>
<feature type="domain" description="TonB-dependent receptor-like beta-barrel" evidence="8">
    <location>
        <begin position="346"/>
        <end position="891"/>
    </location>
</feature>
<gene>
    <name evidence="10" type="ORF">DFR49_0081</name>
</gene>
<name>A0A397PIS3_9SPHN</name>
<evidence type="ECO:0000256" key="4">
    <source>
        <dbReference type="ARBA" id="ARBA00023136"/>
    </source>
</evidence>
<evidence type="ECO:0000256" key="3">
    <source>
        <dbReference type="ARBA" id="ARBA00023077"/>
    </source>
</evidence>
<dbReference type="Pfam" id="PF07715">
    <property type="entry name" value="Plug"/>
    <property type="match status" value="1"/>
</dbReference>
<evidence type="ECO:0000259" key="8">
    <source>
        <dbReference type="Pfam" id="PF00593"/>
    </source>
</evidence>
<evidence type="ECO:0000313" key="11">
    <source>
        <dbReference type="Proteomes" id="UP000266568"/>
    </source>
</evidence>
<dbReference type="PROSITE" id="PS01156">
    <property type="entry name" value="TONB_DEPENDENT_REC_2"/>
    <property type="match status" value="1"/>
</dbReference>
<proteinExistence type="inferred from homology"/>
<dbReference type="InterPro" id="IPR000531">
    <property type="entry name" value="Beta-barrel_TonB"/>
</dbReference>
<feature type="domain" description="TonB-dependent receptor plug" evidence="9">
    <location>
        <begin position="57"/>
        <end position="169"/>
    </location>
</feature>
<reference evidence="10 11" key="1">
    <citation type="submission" date="2018-08" db="EMBL/GenBank/DDBJ databases">
        <title>Genomic Encyclopedia of Type Strains, Phase IV (KMG-IV): sequencing the most valuable type-strain genomes for metagenomic binning, comparative biology and taxonomic classification.</title>
        <authorList>
            <person name="Goeker M."/>
        </authorList>
    </citation>
    <scope>NUCLEOTIDE SEQUENCE [LARGE SCALE GENOMIC DNA]</scope>
    <source>
        <strain evidence="10 11">DSM 25527</strain>
    </source>
</reference>
<keyword evidence="5" id="KW-0998">Cell outer membrane</keyword>
<keyword evidence="4 6" id="KW-0472">Membrane</keyword>
<evidence type="ECO:0000256" key="6">
    <source>
        <dbReference type="RuleBase" id="RU003357"/>
    </source>
</evidence>
<dbReference type="PANTHER" id="PTHR47234">
    <property type="match status" value="1"/>
</dbReference>
<comment type="subcellular location">
    <subcellularLocation>
        <location evidence="1 6">Cell outer membrane</location>
    </subcellularLocation>
</comment>
<dbReference type="AlphaFoldDB" id="A0A397PIS3"/>
<keyword evidence="11" id="KW-1185">Reference proteome</keyword>
<evidence type="ECO:0000256" key="2">
    <source>
        <dbReference type="ARBA" id="ARBA00022729"/>
    </source>
</evidence>
<feature type="signal peptide" evidence="7">
    <location>
        <begin position="1"/>
        <end position="27"/>
    </location>
</feature>
<dbReference type="Gene3D" id="2.40.170.20">
    <property type="entry name" value="TonB-dependent receptor, beta-barrel domain"/>
    <property type="match status" value="1"/>
</dbReference>
<dbReference type="RefSeq" id="WP_170150879.1">
    <property type="nucleotide sequence ID" value="NZ_QXDC01000002.1"/>
</dbReference>
<evidence type="ECO:0000256" key="5">
    <source>
        <dbReference type="ARBA" id="ARBA00023237"/>
    </source>
</evidence>
<accession>A0A397PIS3</accession>